<dbReference type="GO" id="GO:0005615">
    <property type="term" value="C:extracellular space"/>
    <property type="evidence" value="ECO:0007669"/>
    <property type="project" value="TreeGrafter"/>
</dbReference>
<keyword evidence="3" id="KW-0964">Secreted</keyword>
<dbReference type="PANTHER" id="PTHR13874">
    <property type="entry name" value="ENDOTHELIN"/>
    <property type="match status" value="1"/>
</dbReference>
<proteinExistence type="inferred from homology"/>
<dbReference type="InterPro" id="IPR019764">
    <property type="entry name" value="Endothelin_toxin_CS"/>
</dbReference>
<dbReference type="PANTHER" id="PTHR13874:SF12">
    <property type="entry name" value="ENDOTHELIN-3A"/>
    <property type="match status" value="1"/>
</dbReference>
<evidence type="ECO:0000256" key="2">
    <source>
        <dbReference type="ARBA" id="ARBA00010959"/>
    </source>
</evidence>
<keyword evidence="5" id="KW-0839">Vasoconstrictor</keyword>
<reference evidence="7" key="2">
    <citation type="submission" date="2025-08" db="UniProtKB">
        <authorList>
            <consortium name="Ensembl"/>
        </authorList>
    </citation>
    <scope>IDENTIFICATION</scope>
</reference>
<dbReference type="GO" id="GO:0006874">
    <property type="term" value="P:intracellular calcium ion homeostasis"/>
    <property type="evidence" value="ECO:0007669"/>
    <property type="project" value="TreeGrafter"/>
</dbReference>
<evidence type="ECO:0000259" key="6">
    <source>
        <dbReference type="SMART" id="SM00272"/>
    </source>
</evidence>
<accession>A0A665VT33</accession>
<protein>
    <recommendedName>
        <fullName evidence="6">Endothelin-like toxin domain-containing protein</fullName>
    </recommendedName>
</protein>
<dbReference type="Pfam" id="PF00322">
    <property type="entry name" value="Endothelin"/>
    <property type="match status" value="1"/>
</dbReference>
<dbReference type="InParanoid" id="A0A665VT33"/>
<dbReference type="AlphaFoldDB" id="A0A665VT33"/>
<evidence type="ECO:0000256" key="3">
    <source>
        <dbReference type="ARBA" id="ARBA00022525"/>
    </source>
</evidence>
<comment type="subcellular location">
    <subcellularLocation>
        <location evidence="1">Secreted</location>
    </subcellularLocation>
</comment>
<evidence type="ECO:0000256" key="4">
    <source>
        <dbReference type="ARBA" id="ARBA00022858"/>
    </source>
</evidence>
<name>A0A665VT33_ECHNA</name>
<keyword evidence="8" id="KW-1185">Reference proteome</keyword>
<organism evidence="7 8">
    <name type="scientific">Echeneis naucrates</name>
    <name type="common">Live sharksucker</name>
    <dbReference type="NCBI Taxonomy" id="173247"/>
    <lineage>
        <taxon>Eukaryota</taxon>
        <taxon>Metazoa</taxon>
        <taxon>Chordata</taxon>
        <taxon>Craniata</taxon>
        <taxon>Vertebrata</taxon>
        <taxon>Euteleostomi</taxon>
        <taxon>Actinopterygii</taxon>
        <taxon>Neopterygii</taxon>
        <taxon>Teleostei</taxon>
        <taxon>Neoteleostei</taxon>
        <taxon>Acanthomorphata</taxon>
        <taxon>Carangaria</taxon>
        <taxon>Carangiformes</taxon>
        <taxon>Echeneidae</taxon>
        <taxon>Echeneis</taxon>
    </lineage>
</organism>
<dbReference type="SMART" id="SM00272">
    <property type="entry name" value="END"/>
    <property type="match status" value="2"/>
</dbReference>
<dbReference type="GO" id="GO:0005179">
    <property type="term" value="F:hormone activity"/>
    <property type="evidence" value="ECO:0007669"/>
    <property type="project" value="TreeGrafter"/>
</dbReference>
<evidence type="ECO:0000313" key="7">
    <source>
        <dbReference type="Ensembl" id="ENSENLP00000034845.1"/>
    </source>
</evidence>
<dbReference type="GO" id="GO:0003100">
    <property type="term" value="P:regulation of systemic arterial blood pressure by endothelin"/>
    <property type="evidence" value="ECO:0007669"/>
    <property type="project" value="TreeGrafter"/>
</dbReference>
<dbReference type="GO" id="GO:0014826">
    <property type="term" value="P:vein smooth muscle contraction"/>
    <property type="evidence" value="ECO:0007669"/>
    <property type="project" value="TreeGrafter"/>
</dbReference>
<keyword evidence="4" id="KW-0838">Vasoactive</keyword>
<dbReference type="GO" id="GO:0031708">
    <property type="term" value="F:endothelin B receptor binding"/>
    <property type="evidence" value="ECO:0007669"/>
    <property type="project" value="TreeGrafter"/>
</dbReference>
<comment type="similarity">
    <text evidence="2">Belongs to the endothelin/sarafotoxin family.</text>
</comment>
<dbReference type="InterPro" id="IPR001928">
    <property type="entry name" value="Endothln-like_toxin"/>
</dbReference>
<dbReference type="PROSITE" id="PS00270">
    <property type="entry name" value="ENDOTHELIN"/>
    <property type="match status" value="1"/>
</dbReference>
<evidence type="ECO:0000313" key="8">
    <source>
        <dbReference type="Proteomes" id="UP000472264"/>
    </source>
</evidence>
<feature type="domain" description="Endothelin-like toxin" evidence="6">
    <location>
        <begin position="28"/>
        <end position="49"/>
    </location>
</feature>
<sequence>PSTADLPMMELIGPPAQLTHTAHRREKRCSCENQKDKECIFFLPHWHRLGQHPKVGPSHLVPYGFGSLRLRRELGRCICRDRRDAECLSFCAAQTQSG</sequence>
<dbReference type="GO" id="GO:0019229">
    <property type="term" value="P:regulation of vasoconstriction"/>
    <property type="evidence" value="ECO:0007669"/>
    <property type="project" value="InterPro"/>
</dbReference>
<dbReference type="InterPro" id="IPR020475">
    <property type="entry name" value="Endothelin"/>
</dbReference>
<reference evidence="7" key="3">
    <citation type="submission" date="2025-09" db="UniProtKB">
        <authorList>
            <consortium name="Ensembl"/>
        </authorList>
    </citation>
    <scope>IDENTIFICATION</scope>
</reference>
<dbReference type="Proteomes" id="UP000472264">
    <property type="component" value="Chromosome 24"/>
</dbReference>
<reference evidence="7" key="1">
    <citation type="submission" date="2021-04" db="EMBL/GenBank/DDBJ databases">
        <authorList>
            <consortium name="Wellcome Sanger Institute Data Sharing"/>
        </authorList>
    </citation>
    <scope>NUCLEOTIDE SEQUENCE [LARGE SCALE GENOMIC DNA]</scope>
</reference>
<dbReference type="OMA" id="ECIFFLP"/>
<dbReference type="Ensembl" id="ENSENLT00000035790.1">
    <property type="protein sequence ID" value="ENSENLP00000034845.1"/>
    <property type="gene ID" value="ENSENLG00000015257.1"/>
</dbReference>
<feature type="domain" description="Endothelin-like toxin" evidence="6">
    <location>
        <begin position="76"/>
        <end position="97"/>
    </location>
</feature>
<evidence type="ECO:0000256" key="1">
    <source>
        <dbReference type="ARBA" id="ARBA00004613"/>
    </source>
</evidence>
<evidence type="ECO:0000256" key="5">
    <source>
        <dbReference type="ARBA" id="ARBA00023322"/>
    </source>
</evidence>